<reference evidence="1 2" key="1">
    <citation type="submission" date="2024-08" db="EMBL/GenBank/DDBJ databases">
        <title>Halobellus sp. MBLA0158 whole genome sequence.</title>
        <authorList>
            <person name="Hwang C.Y."/>
            <person name="Cho E.-S."/>
            <person name="Seo M.-J."/>
        </authorList>
    </citation>
    <scope>NUCLEOTIDE SEQUENCE [LARGE SCALE GENOMIC DNA]</scope>
    <source>
        <strain evidence="1 2">MBLA0158</strain>
    </source>
</reference>
<dbReference type="Proteomes" id="UP001570511">
    <property type="component" value="Unassembled WGS sequence"/>
</dbReference>
<sequence length="199" mass="21960">MTETQTTVSTDHVGPIIFGHETARDQLLSEGLVATFRTGERTTGETHARWERTGEKKADVIVRRVCETDLHDTEDLPYFTFETLAKWSGFGTPDAWLEAIREVHGDVTEGVIYEVELVENELLACVSCEQPAPYCVCEGGTCPNCHGKGFIINCVDDLCHAKGSCMHGDNKPCPRCSDGRVYPKRVPIDDLDQSDGGEP</sequence>
<dbReference type="EMBL" id="JBGNYA010000001">
    <property type="protein sequence ID" value="MFA1612030.1"/>
    <property type="molecule type" value="Genomic_DNA"/>
</dbReference>
<proteinExistence type="predicted"/>
<dbReference type="RefSeq" id="WP_372390602.1">
    <property type="nucleotide sequence ID" value="NZ_JBGNYA010000001.1"/>
</dbReference>
<evidence type="ECO:0000313" key="2">
    <source>
        <dbReference type="Proteomes" id="UP001570511"/>
    </source>
</evidence>
<dbReference type="AlphaFoldDB" id="A0ABD5MDP9"/>
<accession>A0ABD5MDP9</accession>
<keyword evidence="2" id="KW-1185">Reference proteome</keyword>
<organism evidence="1 2">
    <name type="scientific">Halobellus rubicundus</name>
    <dbReference type="NCBI Taxonomy" id="2996466"/>
    <lineage>
        <taxon>Archaea</taxon>
        <taxon>Methanobacteriati</taxon>
        <taxon>Methanobacteriota</taxon>
        <taxon>Stenosarchaea group</taxon>
        <taxon>Halobacteria</taxon>
        <taxon>Halobacteriales</taxon>
        <taxon>Haloferacaceae</taxon>
        <taxon>Halobellus</taxon>
    </lineage>
</organism>
<evidence type="ECO:0000313" key="1">
    <source>
        <dbReference type="EMBL" id="MFA1612030.1"/>
    </source>
</evidence>
<name>A0ABD5MDP9_9EURY</name>
<gene>
    <name evidence="1" type="ORF">OS889_13580</name>
</gene>
<protein>
    <submittedName>
        <fullName evidence="1">Uncharacterized protein</fullName>
    </submittedName>
</protein>
<comment type="caution">
    <text evidence="1">The sequence shown here is derived from an EMBL/GenBank/DDBJ whole genome shotgun (WGS) entry which is preliminary data.</text>
</comment>